<dbReference type="InterPro" id="IPR002909">
    <property type="entry name" value="IPT_dom"/>
</dbReference>
<evidence type="ECO:0000313" key="2">
    <source>
        <dbReference type="EMBL" id="RXF72375.1"/>
    </source>
</evidence>
<dbReference type="CDD" id="cd00603">
    <property type="entry name" value="IPT_PCSR"/>
    <property type="match status" value="1"/>
</dbReference>
<dbReference type="Gene3D" id="2.60.40.10">
    <property type="entry name" value="Immunoglobulins"/>
    <property type="match status" value="1"/>
</dbReference>
<accession>A0A4Q0MGA5</accession>
<organism evidence="2 3">
    <name type="scientific">Arcticibacter tournemirensis</name>
    <dbReference type="NCBI Taxonomy" id="699437"/>
    <lineage>
        <taxon>Bacteria</taxon>
        <taxon>Pseudomonadati</taxon>
        <taxon>Bacteroidota</taxon>
        <taxon>Sphingobacteriia</taxon>
        <taxon>Sphingobacteriales</taxon>
        <taxon>Sphingobacteriaceae</taxon>
        <taxon>Arcticibacter</taxon>
    </lineage>
</organism>
<dbReference type="PANTHER" id="PTHR13833:SF71">
    <property type="entry name" value="NHL DOMAIN-CONTAINING PROTEIN"/>
    <property type="match status" value="1"/>
</dbReference>
<comment type="caution">
    <text evidence="2">The sequence shown here is derived from an EMBL/GenBank/DDBJ whole genome shotgun (WGS) entry which is preliminary data.</text>
</comment>
<dbReference type="Pfam" id="PF01833">
    <property type="entry name" value="TIG"/>
    <property type="match status" value="1"/>
</dbReference>
<dbReference type="Gene3D" id="2.120.10.30">
    <property type="entry name" value="TolB, C-terminal domain"/>
    <property type="match status" value="1"/>
</dbReference>
<sequence length="461" mass="51684">MRVFTKYLLFSLICLLTLGGCKKDEEKEEVGKGPDPSQPVEFSDFSPKEGAVRTRFYIYGTNLGTDVSRIKVSIGGRMLNVVGASNDKVYCIVPKRTNTGEVKVVINGDDGTPLAEHVFSDQFTYKAKTTVGTLVGKVDQYGNSAVIDGTFEEAGFNNPTWALFEPHTNTLFVVERDRLVRKVDINERRVSTLITNGQASFKQLQTATLSFDNDTLFLVDDNGQNNKNFVAIAYTLRSENFRRVHPYLYDRTSYACAHHPVDNVMFFNTWWGGGLMKAFYDPQLSSLNSKELFRVGGNNDMKTTIFFHPSGNYAYFLEGGCVYKSRYNWTTKELEMPIVFAGSQGSRGDVDAIGTSARFGWLYQGVFVKNPAYAGQEDQYDFYVCDVDNHSVRLVTPTGEVSTFAGKGSPSSDGKKEGYIDGDLRKEARFNKPSGIAYDAVREIFYITEMNNKRIRTISVE</sequence>
<dbReference type="InterPro" id="IPR011042">
    <property type="entry name" value="6-blade_b-propeller_TolB-like"/>
</dbReference>
<dbReference type="Proteomes" id="UP000290848">
    <property type="component" value="Unassembled WGS sequence"/>
</dbReference>
<reference evidence="2 3" key="1">
    <citation type="submission" date="2018-12" db="EMBL/GenBank/DDBJ databases">
        <title>The Draft Genome Sequence of the Soil Bacterium Pedobacter tournemirensis R1.</title>
        <authorList>
            <person name="He J."/>
        </authorList>
    </citation>
    <scope>NUCLEOTIDE SEQUENCE [LARGE SCALE GENOMIC DNA]</scope>
    <source>
        <strain evidence="2 3">R1</strain>
    </source>
</reference>
<dbReference type="InterPro" id="IPR014756">
    <property type="entry name" value="Ig_E-set"/>
</dbReference>
<dbReference type="EMBL" id="RXOC01000001">
    <property type="protein sequence ID" value="RXF72375.1"/>
    <property type="molecule type" value="Genomic_DNA"/>
</dbReference>
<evidence type="ECO:0000313" key="3">
    <source>
        <dbReference type="Proteomes" id="UP000290848"/>
    </source>
</evidence>
<proteinExistence type="predicted"/>
<feature type="domain" description="IPT/TIG" evidence="1">
    <location>
        <begin position="42"/>
        <end position="114"/>
    </location>
</feature>
<gene>
    <name evidence="2" type="ORF">EKH83_01200</name>
</gene>
<dbReference type="SUPFAM" id="SSF81296">
    <property type="entry name" value="E set domains"/>
    <property type="match status" value="1"/>
</dbReference>
<dbReference type="InterPro" id="IPR013783">
    <property type="entry name" value="Ig-like_fold"/>
</dbReference>
<dbReference type="AlphaFoldDB" id="A0A4Q0MGA5"/>
<name>A0A4Q0MGA5_9SPHI</name>
<dbReference type="SUPFAM" id="SSF75011">
    <property type="entry name" value="3-carboxy-cis,cis-mucoante lactonizing enzyme"/>
    <property type="match status" value="1"/>
</dbReference>
<protein>
    <recommendedName>
        <fullName evidence="1">IPT/TIG domain-containing protein</fullName>
    </recommendedName>
</protein>
<evidence type="ECO:0000259" key="1">
    <source>
        <dbReference type="Pfam" id="PF01833"/>
    </source>
</evidence>
<dbReference type="PROSITE" id="PS51257">
    <property type="entry name" value="PROKAR_LIPOPROTEIN"/>
    <property type="match status" value="1"/>
</dbReference>
<dbReference type="RefSeq" id="WP_128767560.1">
    <property type="nucleotide sequence ID" value="NZ_RXOC01000001.1"/>
</dbReference>
<dbReference type="PANTHER" id="PTHR13833">
    <property type="match status" value="1"/>
</dbReference>